<dbReference type="EMBL" id="DF968181">
    <property type="protein sequence ID" value="GAP41306.1"/>
    <property type="molecule type" value="Genomic_DNA"/>
</dbReference>
<proteinExistence type="inferred from homology"/>
<dbReference type="InterPro" id="IPR000515">
    <property type="entry name" value="MetI-like"/>
</dbReference>
<evidence type="ECO:0000256" key="6">
    <source>
        <dbReference type="ARBA" id="ARBA00023136"/>
    </source>
</evidence>
<name>A0A0S7BLT8_9CHLR</name>
<dbReference type="PROSITE" id="PS50928">
    <property type="entry name" value="ABC_TM1"/>
    <property type="match status" value="1"/>
</dbReference>
<evidence type="ECO:0000259" key="8">
    <source>
        <dbReference type="PROSITE" id="PS50928"/>
    </source>
</evidence>
<feature type="domain" description="ABC transmembrane type-1" evidence="8">
    <location>
        <begin position="61"/>
        <end position="241"/>
    </location>
</feature>
<evidence type="ECO:0000256" key="5">
    <source>
        <dbReference type="ARBA" id="ARBA00022989"/>
    </source>
</evidence>
<dbReference type="OrthoDB" id="9804353at2"/>
<evidence type="ECO:0000256" key="4">
    <source>
        <dbReference type="ARBA" id="ARBA00022692"/>
    </source>
</evidence>
<dbReference type="CDD" id="cd06261">
    <property type="entry name" value="TM_PBP2"/>
    <property type="match status" value="1"/>
</dbReference>
<keyword evidence="10" id="KW-1185">Reference proteome</keyword>
<dbReference type="GO" id="GO:0055085">
    <property type="term" value="P:transmembrane transport"/>
    <property type="evidence" value="ECO:0007669"/>
    <property type="project" value="InterPro"/>
</dbReference>
<comment type="subcellular location">
    <subcellularLocation>
        <location evidence="1 7">Cell membrane</location>
        <topology evidence="1 7">Multi-pass membrane protein</topology>
    </subcellularLocation>
</comment>
<feature type="transmembrane region" description="Helical" evidence="7">
    <location>
        <begin position="126"/>
        <end position="146"/>
    </location>
</feature>
<keyword evidence="3" id="KW-1003">Cell membrane</keyword>
<evidence type="ECO:0000256" key="3">
    <source>
        <dbReference type="ARBA" id="ARBA00022475"/>
    </source>
</evidence>
<keyword evidence="4 7" id="KW-0812">Transmembrane</keyword>
<dbReference type="PANTHER" id="PTHR30151">
    <property type="entry name" value="ALKANE SULFONATE ABC TRANSPORTER-RELATED, MEMBRANE SUBUNIT"/>
    <property type="match status" value="1"/>
</dbReference>
<accession>A0A0S7BLT8</accession>
<reference evidence="9" key="1">
    <citation type="journal article" date="2015" name="Genome Announc.">
        <title>Draft Genome Sequence of Anaerolineae Strain TC1, a Novel Isolate from a Methanogenic Wastewater Treatment System.</title>
        <authorList>
            <person name="Matsuura N."/>
            <person name="Tourlousse D.M."/>
            <person name="Sun L."/>
            <person name="Toyonaga M."/>
            <person name="Kuroda K."/>
            <person name="Ohashi A."/>
            <person name="Cruz R."/>
            <person name="Yamaguchi T."/>
            <person name="Sekiguchi Y."/>
        </authorList>
    </citation>
    <scope>NUCLEOTIDE SEQUENCE [LARGE SCALE GENOMIC DNA]</scope>
    <source>
        <strain evidence="9">TC1</strain>
    </source>
</reference>
<dbReference type="SUPFAM" id="SSF161098">
    <property type="entry name" value="MetI-like"/>
    <property type="match status" value="1"/>
</dbReference>
<dbReference type="PANTHER" id="PTHR30151:SF0">
    <property type="entry name" value="ABC TRANSPORTER PERMEASE PROTEIN MJ0413-RELATED"/>
    <property type="match status" value="1"/>
</dbReference>
<feature type="transmembrane region" description="Helical" evidence="7">
    <location>
        <begin position="223"/>
        <end position="242"/>
    </location>
</feature>
<organism evidence="9">
    <name type="scientific">Flexilinea flocculi</name>
    <dbReference type="NCBI Taxonomy" id="1678840"/>
    <lineage>
        <taxon>Bacteria</taxon>
        <taxon>Bacillati</taxon>
        <taxon>Chloroflexota</taxon>
        <taxon>Anaerolineae</taxon>
        <taxon>Anaerolineales</taxon>
        <taxon>Anaerolineaceae</taxon>
        <taxon>Flexilinea</taxon>
    </lineage>
</organism>
<evidence type="ECO:0000256" key="2">
    <source>
        <dbReference type="ARBA" id="ARBA00022448"/>
    </source>
</evidence>
<dbReference type="Proteomes" id="UP000053370">
    <property type="component" value="Unassembled WGS sequence"/>
</dbReference>
<gene>
    <name evidence="9" type="ORF">ATC1_131291</name>
</gene>
<protein>
    <submittedName>
        <fullName evidence="9">ABC-type nitrate/sulfonate/bicarbonate transport system, permease component</fullName>
    </submittedName>
</protein>
<evidence type="ECO:0000256" key="7">
    <source>
        <dbReference type="RuleBase" id="RU363032"/>
    </source>
</evidence>
<keyword evidence="6 7" id="KW-0472">Membrane</keyword>
<keyword evidence="5 7" id="KW-1133">Transmembrane helix</keyword>
<evidence type="ECO:0000256" key="1">
    <source>
        <dbReference type="ARBA" id="ARBA00004651"/>
    </source>
</evidence>
<feature type="transmembrane region" description="Helical" evidence="7">
    <location>
        <begin position="99"/>
        <end position="120"/>
    </location>
</feature>
<feature type="transmembrane region" description="Helical" evidence="7">
    <location>
        <begin position="61"/>
        <end position="87"/>
    </location>
</feature>
<feature type="transmembrane region" description="Helical" evidence="7">
    <location>
        <begin position="167"/>
        <end position="189"/>
    </location>
</feature>
<evidence type="ECO:0000313" key="10">
    <source>
        <dbReference type="Proteomes" id="UP000053370"/>
    </source>
</evidence>
<dbReference type="RefSeq" id="WP_062282243.1">
    <property type="nucleotide sequence ID" value="NZ_DF968181.1"/>
</dbReference>
<keyword evidence="2 7" id="KW-0813">Transport</keyword>
<dbReference type="Pfam" id="PF00528">
    <property type="entry name" value="BPD_transp_1"/>
    <property type="match status" value="1"/>
</dbReference>
<dbReference type="AlphaFoldDB" id="A0A0S7BLT8"/>
<dbReference type="GO" id="GO:0005886">
    <property type="term" value="C:plasma membrane"/>
    <property type="evidence" value="ECO:0007669"/>
    <property type="project" value="UniProtKB-SubCell"/>
</dbReference>
<dbReference type="PATRIC" id="fig|1678840.3.peg.2743"/>
<dbReference type="STRING" id="1678840.ATC1_131291"/>
<dbReference type="InterPro" id="IPR035906">
    <property type="entry name" value="MetI-like_sf"/>
</dbReference>
<dbReference type="Gene3D" id="1.10.3720.10">
    <property type="entry name" value="MetI-like"/>
    <property type="match status" value="1"/>
</dbReference>
<comment type="similarity">
    <text evidence="7">Belongs to the binding-protein-dependent transport system permease family.</text>
</comment>
<sequence length="256" mass="29272">MKLFISKQNSKLKKILSILFWLVVWQMTSQIVHQELLISSPILVLKTLASLIFEISFWKTVFYSVFRITSGFLLANLFGIILAILSYRFATIRFLLNPLISFVKSTPVASFVILVILWFGSKNLSIVISFLMVFPIIYTNTLQGIVNVNQQLVEMAKVFRIPFLSKFIYIYMHEVLPFYYSSCLIALGLCWKSGVAAELIGIPSGSIGERLYEAKIYLNSAELFAWTFVIILLSISFEKLYLRLLAYIKTGIENSV</sequence>
<evidence type="ECO:0000313" key="9">
    <source>
        <dbReference type="EMBL" id="GAP41306.1"/>
    </source>
</evidence>